<dbReference type="HOGENOM" id="CLU_3015632_0_0_1"/>
<evidence type="ECO:0000256" key="1">
    <source>
        <dbReference type="SAM" id="Phobius"/>
    </source>
</evidence>
<sequence>MSWFSNAFPITPLALGLEVSFAVLLLIALTGFLNHCYHFISQIRDWASLPVSQHTG</sequence>
<organism>
    <name type="scientific">Serpula lacrymans var. lacrymans (strain S7.9)</name>
    <name type="common">Dry rot fungus</name>
    <dbReference type="NCBI Taxonomy" id="578457"/>
    <lineage>
        <taxon>Eukaryota</taxon>
        <taxon>Fungi</taxon>
        <taxon>Dikarya</taxon>
        <taxon>Basidiomycota</taxon>
        <taxon>Agaricomycotina</taxon>
        <taxon>Agaricomycetes</taxon>
        <taxon>Agaricomycetidae</taxon>
        <taxon>Boletales</taxon>
        <taxon>Coniophorineae</taxon>
        <taxon>Serpulaceae</taxon>
        <taxon>Serpula</taxon>
    </lineage>
</organism>
<dbReference type="RefSeq" id="XP_007312858.1">
    <property type="nucleotide sequence ID" value="XM_007312796.1"/>
</dbReference>
<reference evidence="2" key="1">
    <citation type="submission" date="2011-04" db="EMBL/GenBank/DDBJ databases">
        <title>Evolution of plant cell wall degrading machinery underlies the functional diversity of forest fungi.</title>
        <authorList>
            <consortium name="US DOE Joint Genome Institute (JGI-PGF)"/>
            <person name="Eastwood D.C."/>
            <person name="Floudas D."/>
            <person name="Binder M."/>
            <person name="Majcherczyk A."/>
            <person name="Schneider P."/>
            <person name="Aerts A."/>
            <person name="Asiegbu F.O."/>
            <person name="Baker S.E."/>
            <person name="Barry K."/>
            <person name="Bendiksby M."/>
            <person name="Blumentritt M."/>
            <person name="Coutinho P.M."/>
            <person name="Cullen D."/>
            <person name="Cullen D."/>
            <person name="Gathman A."/>
            <person name="Goodell B."/>
            <person name="Henrissat B."/>
            <person name="Ihrmark K."/>
            <person name="Kauserud H."/>
            <person name="Kohler A."/>
            <person name="LaButti K."/>
            <person name="Lapidus A."/>
            <person name="Lavin J.L."/>
            <person name="Lee Y.-H."/>
            <person name="Lindquist E."/>
            <person name="Lilly W."/>
            <person name="Lucas S."/>
            <person name="Morin E."/>
            <person name="Murat C."/>
            <person name="Oguiza J.A."/>
            <person name="Park J."/>
            <person name="Pisabarro A.G."/>
            <person name="Riley R."/>
            <person name="Rosling A."/>
            <person name="Salamov A."/>
            <person name="Schmidt O."/>
            <person name="Schmutz J."/>
            <person name="Skrede I."/>
            <person name="Stenlid J."/>
            <person name="Wiebenga A."/>
            <person name="Xie X."/>
            <person name="Kues U."/>
            <person name="Hibbett D.S."/>
            <person name="Hoffmeister D."/>
            <person name="Hogberg N."/>
            <person name="Martin F."/>
            <person name="Grigoriev I.V."/>
            <person name="Watkinson S.C."/>
        </authorList>
    </citation>
    <scope>NUCLEOTIDE SEQUENCE</scope>
    <source>
        <strain evidence="2">S7.9</strain>
    </source>
</reference>
<gene>
    <name evidence="2" type="ORF">SERLADRAFT_376394</name>
</gene>
<dbReference type="GeneID" id="18810645"/>
<proteinExistence type="predicted"/>
<keyword evidence="1" id="KW-1133">Transmembrane helix</keyword>
<dbReference type="AlphaFoldDB" id="F8NG04"/>
<keyword evidence="1" id="KW-0472">Membrane</keyword>
<protein>
    <submittedName>
        <fullName evidence="2">Uncharacterized protein</fullName>
    </submittedName>
</protein>
<dbReference type="EMBL" id="GL945428">
    <property type="protein sequence ID" value="EGO30974.1"/>
    <property type="molecule type" value="Genomic_DNA"/>
</dbReference>
<feature type="transmembrane region" description="Helical" evidence="1">
    <location>
        <begin position="12"/>
        <end position="34"/>
    </location>
</feature>
<accession>F8NG04</accession>
<dbReference type="KEGG" id="sla:SERLADRAFT_376394"/>
<dbReference type="Proteomes" id="UP000008064">
    <property type="component" value="Unassembled WGS sequence"/>
</dbReference>
<name>F8NG04_SERL9</name>
<evidence type="ECO:0000313" key="2">
    <source>
        <dbReference type="EMBL" id="EGO30974.1"/>
    </source>
</evidence>
<keyword evidence="1" id="KW-0812">Transmembrane</keyword>